<protein>
    <recommendedName>
        <fullName evidence="3">PH domain-containing protein</fullName>
    </recommendedName>
</protein>
<dbReference type="Pfam" id="PF00169">
    <property type="entry name" value="PH"/>
    <property type="match status" value="1"/>
</dbReference>
<evidence type="ECO:0000259" key="3">
    <source>
        <dbReference type="PROSITE" id="PS50003"/>
    </source>
</evidence>
<evidence type="ECO:0000256" key="1">
    <source>
        <dbReference type="SAM" id="Coils"/>
    </source>
</evidence>
<feature type="coiled-coil region" evidence="1">
    <location>
        <begin position="270"/>
        <end position="311"/>
    </location>
</feature>
<feature type="domain" description="PH" evidence="3">
    <location>
        <begin position="474"/>
        <end position="592"/>
    </location>
</feature>
<feature type="region of interest" description="Disordered" evidence="2">
    <location>
        <begin position="449"/>
        <end position="470"/>
    </location>
</feature>
<evidence type="ECO:0000256" key="2">
    <source>
        <dbReference type="SAM" id="MobiDB-lite"/>
    </source>
</evidence>
<dbReference type="InterPro" id="IPR011993">
    <property type="entry name" value="PH-like_dom_sf"/>
</dbReference>
<reference evidence="4" key="1">
    <citation type="submission" date="2021-01" db="EMBL/GenBank/DDBJ databases">
        <authorList>
            <person name="Corre E."/>
            <person name="Pelletier E."/>
            <person name="Niang G."/>
            <person name="Scheremetjew M."/>
            <person name="Finn R."/>
            <person name="Kale V."/>
            <person name="Holt S."/>
            <person name="Cochrane G."/>
            <person name="Meng A."/>
            <person name="Brown T."/>
            <person name="Cohen L."/>
        </authorList>
    </citation>
    <scope>NUCLEOTIDE SEQUENCE</scope>
    <source>
        <strain evidence="4">GSO104</strain>
    </source>
</reference>
<dbReference type="Gene3D" id="2.30.29.30">
    <property type="entry name" value="Pleckstrin-homology domain (PH domain)/Phosphotyrosine-binding domain (PTB)"/>
    <property type="match status" value="1"/>
</dbReference>
<feature type="compositionally biased region" description="Low complexity" evidence="2">
    <location>
        <begin position="78"/>
        <end position="93"/>
    </location>
</feature>
<gene>
    <name evidence="4" type="ORF">DBRI00130_LOCUS15979</name>
</gene>
<keyword evidence="1" id="KW-0175">Coiled coil</keyword>
<dbReference type="PROSITE" id="PS50003">
    <property type="entry name" value="PH_DOMAIN"/>
    <property type="match status" value="1"/>
</dbReference>
<feature type="coiled-coil region" evidence="1">
    <location>
        <begin position="190"/>
        <end position="217"/>
    </location>
</feature>
<dbReference type="CDD" id="cd00821">
    <property type="entry name" value="PH"/>
    <property type="match status" value="1"/>
</dbReference>
<organism evidence="4">
    <name type="scientific">Ditylum brightwellii</name>
    <dbReference type="NCBI Taxonomy" id="49249"/>
    <lineage>
        <taxon>Eukaryota</taxon>
        <taxon>Sar</taxon>
        <taxon>Stramenopiles</taxon>
        <taxon>Ochrophyta</taxon>
        <taxon>Bacillariophyta</taxon>
        <taxon>Mediophyceae</taxon>
        <taxon>Lithodesmiophycidae</taxon>
        <taxon>Lithodesmiales</taxon>
        <taxon>Lithodesmiaceae</taxon>
        <taxon>Ditylum</taxon>
    </lineage>
</organism>
<feature type="coiled-coil region" evidence="1">
    <location>
        <begin position="96"/>
        <end position="130"/>
    </location>
</feature>
<feature type="compositionally biased region" description="Low complexity" evidence="2">
    <location>
        <begin position="9"/>
        <end position="35"/>
    </location>
</feature>
<dbReference type="EMBL" id="HBNS01020117">
    <property type="protein sequence ID" value="CAE4609268.1"/>
    <property type="molecule type" value="Transcribed_RNA"/>
</dbReference>
<dbReference type="AlphaFoldDB" id="A0A7S4RBB0"/>
<name>A0A7S4RBB0_9STRA</name>
<proteinExistence type="predicted"/>
<dbReference type="SUPFAM" id="SSF50729">
    <property type="entry name" value="PH domain-like"/>
    <property type="match status" value="1"/>
</dbReference>
<dbReference type="InterPro" id="IPR001849">
    <property type="entry name" value="PH_domain"/>
</dbReference>
<dbReference type="SMART" id="SM00233">
    <property type="entry name" value="PH"/>
    <property type="match status" value="1"/>
</dbReference>
<feature type="compositionally biased region" description="Pro residues" evidence="2">
    <location>
        <begin position="454"/>
        <end position="464"/>
    </location>
</feature>
<sequence length="717" mass="78983">MTQKMAPFSTTAATAATKESFATATTTSSDGTTASLPRAMSFNKIISVSSDDDEDDGDEKVRSTTTDIGSSKNEKKSSYSPSSSSPQTPLTATSGLSELSKQLRKLQSTNQSQLSEIDKLERKLKIMTDLKGISISDLKNALQTSCNNEAYGELLSEISNLKAQLQIIPLSSAATTTSSVATNNSTAFEREATNQAMAALELRVGELEEIEITLQNEILDLYKQLKHENRRATGLQSQVEQMTYEKTETSSVITPENPFHSNAADDGPMSQQHELQIQQQQLEIQHLQKQLQTAQTQLQMQQNETTLLQNQLSSRTKEMSLRQEQYTSRFTYQNERIKDLEQQMSSLYTAVDVLNEEHSGEKEKNVNALKENLYSADEEMARLICIEESQLKNKGPCHVSTSSSSNAGGTAAATSSGCGIWSEESFASPSNSYGASTTNSSQLLLKDTLDLAPSSPPPPPPTTPLQPKSVETLNIKASGYLYKKDRGIFRSTVAAASPKPGTWKKRYFVLHQIQACGTYQLSYGDHPGHGIRSKFGNPITTGVSSVERKDDVPKYPFAFEIHTDPGGSTLYLAAENKNELNGWLSILFEITAGKGTELERALKESLMDDHYNMGGASGSDDSVNVEGAGMSYTNDFALERALQASLRHQSGATFVDLDDTCSEDSSRIDYDEQHNDFHEEDFVEEQQQEEKKNKGSSKIFGRKILLKKDSFRRLHKG</sequence>
<evidence type="ECO:0000313" key="4">
    <source>
        <dbReference type="EMBL" id="CAE4609268.1"/>
    </source>
</evidence>
<feature type="region of interest" description="Disordered" evidence="2">
    <location>
        <begin position="1"/>
        <end position="93"/>
    </location>
</feature>
<accession>A0A7S4RBB0</accession>